<dbReference type="ESTHER" id="hahch-q2sgt0">
    <property type="family name" value="6_AlphaBeta_hydrolase"/>
</dbReference>
<reference evidence="2 3" key="1">
    <citation type="journal article" date="2005" name="Nucleic Acids Res.">
        <title>Genomic blueprint of Hahella chejuensis, a marine microbe producing an algicidal agent.</title>
        <authorList>
            <person name="Jeong H."/>
            <person name="Yim J.H."/>
            <person name="Lee C."/>
            <person name="Choi S.-H."/>
            <person name="Park Y.K."/>
            <person name="Yoon S.H."/>
            <person name="Hur C.-G."/>
            <person name="Kang H.-Y."/>
            <person name="Kim D."/>
            <person name="Lee H.H."/>
            <person name="Park K.H."/>
            <person name="Park S.-H."/>
            <person name="Park H.-S."/>
            <person name="Lee H.K."/>
            <person name="Oh T.K."/>
            <person name="Kim J.F."/>
        </authorList>
    </citation>
    <scope>NUCLEOTIDE SEQUENCE [LARGE SCALE GENOMIC DNA]</scope>
    <source>
        <strain evidence="2 3">KCTC 2396</strain>
    </source>
</reference>
<feature type="domain" description="AB hydrolase-1" evidence="1">
    <location>
        <begin position="61"/>
        <end position="297"/>
    </location>
</feature>
<dbReference type="PRINTS" id="PR00111">
    <property type="entry name" value="ABHYDROLASE"/>
</dbReference>
<dbReference type="eggNOG" id="COG2267">
    <property type="taxonomic scope" value="Bacteria"/>
</dbReference>
<dbReference type="InterPro" id="IPR000073">
    <property type="entry name" value="AB_hydrolase_1"/>
</dbReference>
<evidence type="ECO:0000313" key="3">
    <source>
        <dbReference type="Proteomes" id="UP000000238"/>
    </source>
</evidence>
<dbReference type="GO" id="GO:0016746">
    <property type="term" value="F:acyltransferase activity"/>
    <property type="evidence" value="ECO:0007669"/>
    <property type="project" value="UniProtKB-KW"/>
</dbReference>
<keyword evidence="2" id="KW-0378">Hydrolase</keyword>
<dbReference type="AlphaFoldDB" id="Q2SGT0"/>
<dbReference type="Pfam" id="PF00561">
    <property type="entry name" value="Abhydrolase_1"/>
    <property type="match status" value="1"/>
</dbReference>
<keyword evidence="2" id="KW-0012">Acyltransferase</keyword>
<dbReference type="HOGENOM" id="CLU_1025951_0_0_6"/>
<keyword evidence="2" id="KW-0808">Transferase</keyword>
<dbReference type="GO" id="GO:0016787">
    <property type="term" value="F:hydrolase activity"/>
    <property type="evidence" value="ECO:0007669"/>
    <property type="project" value="UniProtKB-KW"/>
</dbReference>
<dbReference type="KEGG" id="hch:HCH_03394"/>
<dbReference type="Gene3D" id="3.40.50.1820">
    <property type="entry name" value="alpha/beta hydrolase"/>
    <property type="match status" value="1"/>
</dbReference>
<dbReference type="SUPFAM" id="SSF53474">
    <property type="entry name" value="alpha/beta-Hydrolases"/>
    <property type="match status" value="1"/>
</dbReference>
<protein>
    <submittedName>
        <fullName evidence="2">Predicted Hydrolase or acyltransferase (Alpha/beta hydrolase superfamily)</fullName>
    </submittedName>
</protein>
<dbReference type="InterPro" id="IPR029058">
    <property type="entry name" value="AB_hydrolase_fold"/>
</dbReference>
<evidence type="ECO:0000313" key="2">
    <source>
        <dbReference type="EMBL" id="ABC30144.1"/>
    </source>
</evidence>
<keyword evidence="3" id="KW-1185">Reference proteome</keyword>
<proteinExistence type="predicted"/>
<name>Q2SGT0_HAHCH</name>
<evidence type="ECO:0000259" key="1">
    <source>
        <dbReference type="Pfam" id="PF00561"/>
    </source>
</evidence>
<dbReference type="PANTHER" id="PTHR43689:SF8">
    <property type="entry name" value="ALPHA_BETA-HYDROLASES SUPERFAMILY PROTEIN"/>
    <property type="match status" value="1"/>
</dbReference>
<organism evidence="2 3">
    <name type="scientific">Hahella chejuensis (strain KCTC 2396)</name>
    <dbReference type="NCBI Taxonomy" id="349521"/>
    <lineage>
        <taxon>Bacteria</taxon>
        <taxon>Pseudomonadati</taxon>
        <taxon>Pseudomonadota</taxon>
        <taxon>Gammaproteobacteria</taxon>
        <taxon>Oceanospirillales</taxon>
        <taxon>Hahellaceae</taxon>
        <taxon>Hahella</taxon>
    </lineage>
</organism>
<sequence>MLVHISNQHEANFMTQSLLNLALNEYATRRADSGIDFFAPKYVAVGKFNVRYVRHVKEGAPTLVLLNGLPQSIRIWESFWERLSHDFNLLAFDIPGFGLTKADESDMSPRKLGQAVVEIMDHFGIQKAHLIGPDVGVPTTLAAVIAHPERFESINIFDGPGSYPPKMSPILTAVIKSGFVRWLAKGLNRKAVMKTNFMVAVKEGYKRYRPTKNAIREYYQITHDLQSHRCAMSFFGAYAQDLPWIQERLRSISVPALVTWGKLDPFVDVSNADYLAKHIPLSKLVVFENASHFSSEDAGEEYLKTLTNWCLGEYKGIRGKA</sequence>
<accession>Q2SGT0</accession>
<dbReference type="Proteomes" id="UP000000238">
    <property type="component" value="Chromosome"/>
</dbReference>
<dbReference type="STRING" id="349521.HCH_03394"/>
<dbReference type="PANTHER" id="PTHR43689">
    <property type="entry name" value="HYDROLASE"/>
    <property type="match status" value="1"/>
</dbReference>
<dbReference type="EMBL" id="CP000155">
    <property type="protein sequence ID" value="ABC30144.1"/>
    <property type="molecule type" value="Genomic_DNA"/>
</dbReference>
<gene>
    <name evidence="2" type="ordered locus">HCH_03394</name>
</gene>